<accession>A0ABN9SWM3</accession>
<gene>
    <name evidence="1" type="ORF">PCOR1329_LOCUS33310</name>
</gene>
<sequence length="422" mass="41599">VSPLLGEVPRAGGRAAAACLHAQHIAQLSKAEGVGASPLLVPLADCISAAMEAREVQVCPSPCTPCPACPEAGDAGLSWSVQLGIGLLGLIFLEAAKLVLSVAGRLVDRLRRALFAGAPTAQASGGQLPLGLEQKPPVAARPADEEPNFAELAVEQARASRLRYRVAGPLLWHGRLTLGERGALSYIVTPDFEDYDEGNAPGPDVAEVVRLVGQGATPAALVAGHVHRFRRLPTAAEAWAAIGRAVAAGCPPPALQMLNLELAPGSVLGVAAGVHALANPGAPAAAGAAVAGPAGAAAGVAGGVGALVAAMGGPPGAPAVPGALVPPAAGGAAPAPALAAPGALAVPAPAAAAPAAPAAPAPALPPMPPAPGPAAPGAGVAPPDPRVLAVCYDMLGQRHIEFREGVLRLVEHPWPDWRLTGP</sequence>
<proteinExistence type="predicted"/>
<dbReference type="Proteomes" id="UP001189429">
    <property type="component" value="Unassembled WGS sequence"/>
</dbReference>
<reference evidence="1" key="1">
    <citation type="submission" date="2023-10" db="EMBL/GenBank/DDBJ databases">
        <authorList>
            <person name="Chen Y."/>
            <person name="Shah S."/>
            <person name="Dougan E. K."/>
            <person name="Thang M."/>
            <person name="Chan C."/>
        </authorList>
    </citation>
    <scope>NUCLEOTIDE SEQUENCE [LARGE SCALE GENOMIC DNA]</scope>
</reference>
<keyword evidence="2" id="KW-1185">Reference proteome</keyword>
<name>A0ABN9SWM3_9DINO</name>
<evidence type="ECO:0000313" key="1">
    <source>
        <dbReference type="EMBL" id="CAK0836963.1"/>
    </source>
</evidence>
<dbReference type="EMBL" id="CAUYUJ010013958">
    <property type="protein sequence ID" value="CAK0836963.1"/>
    <property type="molecule type" value="Genomic_DNA"/>
</dbReference>
<evidence type="ECO:0000313" key="2">
    <source>
        <dbReference type="Proteomes" id="UP001189429"/>
    </source>
</evidence>
<feature type="non-terminal residue" evidence="1">
    <location>
        <position position="1"/>
    </location>
</feature>
<organism evidence="1 2">
    <name type="scientific">Prorocentrum cordatum</name>
    <dbReference type="NCBI Taxonomy" id="2364126"/>
    <lineage>
        <taxon>Eukaryota</taxon>
        <taxon>Sar</taxon>
        <taxon>Alveolata</taxon>
        <taxon>Dinophyceae</taxon>
        <taxon>Prorocentrales</taxon>
        <taxon>Prorocentraceae</taxon>
        <taxon>Prorocentrum</taxon>
    </lineage>
</organism>
<protein>
    <submittedName>
        <fullName evidence="1">Uncharacterized protein</fullName>
    </submittedName>
</protein>
<feature type="non-terminal residue" evidence="1">
    <location>
        <position position="422"/>
    </location>
</feature>
<comment type="caution">
    <text evidence="1">The sequence shown here is derived from an EMBL/GenBank/DDBJ whole genome shotgun (WGS) entry which is preliminary data.</text>
</comment>